<dbReference type="Pfam" id="PF04981">
    <property type="entry name" value="NMD3"/>
    <property type="match status" value="1"/>
</dbReference>
<comment type="subcellular location">
    <subcellularLocation>
        <location evidence="2">Cytoplasm</location>
    </subcellularLocation>
    <subcellularLocation>
        <location evidence="1">Nucleus</location>
    </subcellularLocation>
</comment>
<dbReference type="Pfam" id="PF21192">
    <property type="entry name" value="OB_NMD3"/>
    <property type="match status" value="1"/>
</dbReference>
<gene>
    <name evidence="19" type="ORF">CFAM422_007900</name>
</gene>
<keyword evidence="6" id="KW-0963">Cytoplasm</keyword>
<evidence type="ECO:0000256" key="2">
    <source>
        <dbReference type="ARBA" id="ARBA00004496"/>
    </source>
</evidence>
<evidence type="ECO:0000259" key="17">
    <source>
        <dbReference type="Pfam" id="PF21192"/>
    </source>
</evidence>
<keyword evidence="13" id="KW-0539">Nucleus</keyword>
<evidence type="ECO:0000256" key="6">
    <source>
        <dbReference type="ARBA" id="ARBA00022490"/>
    </source>
</evidence>
<dbReference type="SUPFAM" id="SSF55060">
    <property type="entry name" value="GHMP Kinase, C-terminal domain"/>
    <property type="match status" value="1"/>
</dbReference>
<feature type="region of interest" description="Disordered" evidence="14">
    <location>
        <begin position="913"/>
        <end position="953"/>
    </location>
</feature>
<organism evidence="19 20">
    <name type="scientific">Trichoderma lentiforme</name>
    <dbReference type="NCBI Taxonomy" id="1567552"/>
    <lineage>
        <taxon>Eukaryota</taxon>
        <taxon>Fungi</taxon>
        <taxon>Dikarya</taxon>
        <taxon>Ascomycota</taxon>
        <taxon>Pezizomycotina</taxon>
        <taxon>Sordariomycetes</taxon>
        <taxon>Hypocreomycetidae</taxon>
        <taxon>Hypocreales</taxon>
        <taxon>Hypocreaceae</taxon>
        <taxon>Trichoderma</taxon>
    </lineage>
</organism>
<evidence type="ECO:0000256" key="13">
    <source>
        <dbReference type="ARBA" id="ARBA00023242"/>
    </source>
</evidence>
<dbReference type="InterPro" id="IPR006204">
    <property type="entry name" value="GHMP_kinase_N_dom"/>
</dbReference>
<keyword evidence="10" id="KW-0756">Sterol biosynthesis</keyword>
<keyword evidence="12" id="KW-0753">Steroid metabolism</keyword>
<dbReference type="InterPro" id="IPR036554">
    <property type="entry name" value="GHMP_kinase_C_sf"/>
</dbReference>
<evidence type="ECO:0000256" key="12">
    <source>
        <dbReference type="ARBA" id="ARBA00023221"/>
    </source>
</evidence>
<feature type="domain" description="60S ribosomal export protein NMD3 OB-fold" evidence="17">
    <location>
        <begin position="760"/>
        <end position="850"/>
    </location>
</feature>
<evidence type="ECO:0000256" key="10">
    <source>
        <dbReference type="ARBA" id="ARBA00023011"/>
    </source>
</evidence>
<feature type="domain" description="Nmd3 N-terminal" evidence="16">
    <location>
        <begin position="463"/>
        <end position="693"/>
    </location>
</feature>
<sequence length="953" mass="104652">MPTANASVAVSAPGKVLLAGGYLVLDRSYTGLVLGLSARINVIAGEIITTEGVQLNEIVVDSPQFQDAQWRYGYHLAPEKGGIKVTQLQVGPTISANPFVETTLSYALTYIDAVVSSKRSHSAIKSSRIIILADNDYYSHSHAASSSGRFAKFPVTLQGANKTGLGSSAALVTSLTASLLTHYLPTSIFDLSSKQGKQTLHNLAQAAHCAAQGKVGSGFDVAAAVYGSCTYRRFSPAILSVLPEPGAPGFSDKLLAVVDGEKWDVEVQDDGVTVPPGLVLRMCDVDCGSQTVSMVKKVLSWRSQDEQHSTGLWNDLQSKNEDLAAALKAGALDQLPTKLSQVRELIRQMGRESGVPIEPDTQTELLDAVCALDGVYGGVVPGAGGYDALALLMRDDDQTLAQVQDFLATWSREKGAKVKLLGVKGEIGGVRQESLDVKMSMDLDDAISIAPISQQATAATILCHNCGAPIDGTTATGAACYDCIKLTNDISQGIQREATIQQCKDCERWLLPPSSWIAAMPESRELLALCLKKLRGLNKVRIVDASFIWTEPHSRRVKVKLTVQDSVQQGVLLQQSFEVVYVVAAQQCPECQKSFTPNHWRACVQVRQKVLHKRTFHFLEQLILKHGAHKETLNIKEAKDGIDFFFSVRNQAEKFVDFLNSVVPVKVKSSQELISMDTHTSKKSYKFTFSAEIVPVCRDDLVALPIKLAKQASNISPLVLCHKIGTAVYLMDPQTLQTAEVSASIYWRAPFTALADAMELVEFIVMDIEPTPTRKGKWVLAEATVARASDLGVNDRTYFTRTHLGNLLQPGDSAMGYMLSGTNFNNPEFDAIEDSNTYSSIVPDVVLVKKYYPNRRRNRRRNWKLKRMDKDEGELLPKKADQERMDKEYEMFLRDVEEDEELRAALALYKNPKQANEDEMSIAETDEDGDDGVPGVNMDELLDDFDELTMQDN</sequence>
<keyword evidence="12" id="KW-0443">Lipid metabolism</keyword>
<dbReference type="Proteomes" id="UP000801864">
    <property type="component" value="Unassembled WGS sequence"/>
</dbReference>
<dbReference type="GO" id="GO:0043023">
    <property type="term" value="F:ribosomal large subunit binding"/>
    <property type="evidence" value="ECO:0007669"/>
    <property type="project" value="InterPro"/>
</dbReference>
<dbReference type="InterPro" id="IPR039768">
    <property type="entry name" value="Nmd3"/>
</dbReference>
<evidence type="ECO:0000256" key="11">
    <source>
        <dbReference type="ARBA" id="ARBA00023166"/>
    </source>
</evidence>
<dbReference type="InterPro" id="IPR007064">
    <property type="entry name" value="Nmd3_N"/>
</dbReference>
<feature type="domain" description="GHMP kinase N-terminal" evidence="15">
    <location>
        <begin position="161"/>
        <end position="227"/>
    </location>
</feature>
<comment type="caution">
    <text evidence="19">The sequence shown here is derived from an EMBL/GenBank/DDBJ whole genome shotgun (WGS) entry which is preliminary data.</text>
</comment>
<dbReference type="GO" id="GO:0016126">
    <property type="term" value="P:sterol biosynthetic process"/>
    <property type="evidence" value="ECO:0007669"/>
    <property type="project" value="UniProtKB-KW"/>
</dbReference>
<comment type="similarity">
    <text evidence="3">Belongs to the NMD3 family.</text>
</comment>
<evidence type="ECO:0000256" key="1">
    <source>
        <dbReference type="ARBA" id="ARBA00004123"/>
    </source>
</evidence>
<reference evidence="19 20" key="1">
    <citation type="submission" date="2018-06" db="EMBL/GenBank/DDBJ databases">
        <title>Genome analysis of cellulolytic fungus Trichoderma lentiforme CFAM-422.</title>
        <authorList>
            <person name="Steindorff A.S."/>
            <person name="Formighieri E.F."/>
            <person name="Midorikawa G.E.O."/>
            <person name="Tamietti M.S."/>
            <person name="Ramos E.Z."/>
            <person name="Silva A.S."/>
            <person name="Bon E.P.S."/>
            <person name="Mendes T.D."/>
            <person name="Damaso M.C.T."/>
            <person name="Favaro L.C.L."/>
        </authorList>
    </citation>
    <scope>NUCLEOTIDE SEQUENCE [LARGE SCALE GENOMIC DNA]</scope>
    <source>
        <strain evidence="19 20">CFAM-422</strain>
    </source>
</reference>
<evidence type="ECO:0000256" key="4">
    <source>
        <dbReference type="ARBA" id="ARBA00017035"/>
    </source>
</evidence>
<keyword evidence="9" id="KW-0653">Protein transport</keyword>
<keyword evidence="20" id="KW-1185">Reference proteome</keyword>
<evidence type="ECO:0000313" key="19">
    <source>
        <dbReference type="EMBL" id="KAF3068841.1"/>
    </source>
</evidence>
<dbReference type="Gene3D" id="3.30.70.890">
    <property type="entry name" value="GHMP kinase, C-terminal domain"/>
    <property type="match status" value="1"/>
</dbReference>
<evidence type="ECO:0000256" key="9">
    <source>
        <dbReference type="ARBA" id="ARBA00022927"/>
    </source>
</evidence>
<feature type="domain" description="60S ribosomal export protein NMD3 SH3" evidence="18">
    <location>
        <begin position="696"/>
        <end position="744"/>
    </location>
</feature>
<dbReference type="AlphaFoldDB" id="A0A9P5CD63"/>
<dbReference type="GO" id="GO:0005737">
    <property type="term" value="C:cytoplasm"/>
    <property type="evidence" value="ECO:0007669"/>
    <property type="project" value="UniProtKB-SubCell"/>
</dbReference>
<dbReference type="InterPro" id="IPR048899">
    <property type="entry name" value="NMD_SH3"/>
</dbReference>
<dbReference type="Pfam" id="PF21193">
    <property type="entry name" value="NMD_SH3"/>
    <property type="match status" value="1"/>
</dbReference>
<dbReference type="Pfam" id="PF00288">
    <property type="entry name" value="GHMP_kinases_N"/>
    <property type="match status" value="1"/>
</dbReference>
<dbReference type="InterPro" id="IPR020568">
    <property type="entry name" value="Ribosomal_Su5_D2-typ_SF"/>
</dbReference>
<dbReference type="GO" id="GO:0015031">
    <property type="term" value="P:protein transport"/>
    <property type="evidence" value="ECO:0007669"/>
    <property type="project" value="UniProtKB-KW"/>
</dbReference>
<evidence type="ECO:0000256" key="8">
    <source>
        <dbReference type="ARBA" id="ARBA00022840"/>
    </source>
</evidence>
<dbReference type="GO" id="GO:0000055">
    <property type="term" value="P:ribosomal large subunit export from nucleus"/>
    <property type="evidence" value="ECO:0007669"/>
    <property type="project" value="TreeGrafter"/>
</dbReference>
<keyword evidence="7" id="KW-0547">Nucleotide-binding</keyword>
<name>A0A9P5CD63_9HYPO</name>
<keyword evidence="10" id="KW-0444">Lipid biosynthesis</keyword>
<dbReference type="EMBL" id="QLNT01000013">
    <property type="protein sequence ID" value="KAF3068841.1"/>
    <property type="molecule type" value="Genomic_DNA"/>
</dbReference>
<protein>
    <recommendedName>
        <fullName evidence="4">60S ribosomal export protein NMD3</fullName>
    </recommendedName>
</protein>
<dbReference type="PANTHER" id="PTHR12746">
    <property type="entry name" value="NONSENSE-MEDIATED MRNA DECAY PROTEIN 3"/>
    <property type="match status" value="1"/>
</dbReference>
<dbReference type="Gene3D" id="3.30.230.10">
    <property type="match status" value="1"/>
</dbReference>
<dbReference type="SUPFAM" id="SSF54211">
    <property type="entry name" value="Ribosomal protein S5 domain 2-like"/>
    <property type="match status" value="1"/>
</dbReference>
<keyword evidence="8" id="KW-0067">ATP-binding</keyword>
<feature type="compositionally biased region" description="Acidic residues" evidence="14">
    <location>
        <begin position="940"/>
        <end position="953"/>
    </location>
</feature>
<evidence type="ECO:0000256" key="7">
    <source>
        <dbReference type="ARBA" id="ARBA00022741"/>
    </source>
</evidence>
<dbReference type="GO" id="GO:0005634">
    <property type="term" value="C:nucleus"/>
    <property type="evidence" value="ECO:0007669"/>
    <property type="project" value="UniProtKB-SubCell"/>
</dbReference>
<accession>A0A9P5CD63</accession>
<dbReference type="PANTHER" id="PTHR12746:SF2">
    <property type="entry name" value="60S RIBOSOMAL EXPORT PROTEIN NMD3"/>
    <property type="match status" value="1"/>
</dbReference>
<evidence type="ECO:0000259" key="16">
    <source>
        <dbReference type="Pfam" id="PF04981"/>
    </source>
</evidence>
<keyword evidence="10" id="KW-0752">Steroid biosynthesis</keyword>
<dbReference type="GO" id="GO:0005524">
    <property type="term" value="F:ATP binding"/>
    <property type="evidence" value="ECO:0007669"/>
    <property type="project" value="UniProtKB-KW"/>
</dbReference>
<evidence type="ECO:0000256" key="3">
    <source>
        <dbReference type="ARBA" id="ARBA00009794"/>
    </source>
</evidence>
<keyword evidence="5" id="KW-0813">Transport</keyword>
<dbReference type="InterPro" id="IPR048898">
    <property type="entry name" value="OB_NMD3"/>
</dbReference>
<evidence type="ECO:0000313" key="20">
    <source>
        <dbReference type="Proteomes" id="UP000801864"/>
    </source>
</evidence>
<feature type="compositionally biased region" description="Acidic residues" evidence="14">
    <location>
        <begin position="917"/>
        <end position="931"/>
    </location>
</feature>
<evidence type="ECO:0000259" key="18">
    <source>
        <dbReference type="Pfam" id="PF21193"/>
    </source>
</evidence>
<dbReference type="InterPro" id="IPR014721">
    <property type="entry name" value="Ribsml_uS5_D2-typ_fold_subgr"/>
</dbReference>
<evidence type="ECO:0000256" key="5">
    <source>
        <dbReference type="ARBA" id="ARBA00022448"/>
    </source>
</evidence>
<proteinExistence type="inferred from homology"/>
<evidence type="ECO:0000259" key="15">
    <source>
        <dbReference type="Pfam" id="PF00288"/>
    </source>
</evidence>
<evidence type="ECO:0000256" key="14">
    <source>
        <dbReference type="SAM" id="MobiDB-lite"/>
    </source>
</evidence>
<keyword evidence="11" id="KW-1207">Sterol metabolism</keyword>